<dbReference type="STRING" id="1461693.ATO10_13174"/>
<evidence type="ECO:0008006" key="5">
    <source>
        <dbReference type="Google" id="ProtNLM"/>
    </source>
</evidence>
<dbReference type="RefSeq" id="WP_035252359.1">
    <property type="nucleotide sequence ID" value="NZ_AQQY01000010.1"/>
</dbReference>
<feature type="signal peptide" evidence="2">
    <location>
        <begin position="1"/>
        <end position="26"/>
    </location>
</feature>
<evidence type="ECO:0000313" key="4">
    <source>
        <dbReference type="Proteomes" id="UP000024836"/>
    </source>
</evidence>
<dbReference type="PROSITE" id="PS50005">
    <property type="entry name" value="TPR"/>
    <property type="match status" value="2"/>
</dbReference>
<gene>
    <name evidence="3" type="ORF">ATO10_13174</name>
</gene>
<feature type="chain" id="PRO_5001572138" description="TPR repeat-containing protein" evidence="2">
    <location>
        <begin position="27"/>
        <end position="573"/>
    </location>
</feature>
<dbReference type="eggNOG" id="COG0457">
    <property type="taxonomic scope" value="Bacteria"/>
</dbReference>
<dbReference type="Gene3D" id="1.25.40.10">
    <property type="entry name" value="Tetratricopeptide repeat domain"/>
    <property type="match status" value="2"/>
</dbReference>
<organism evidence="3 4">
    <name type="scientific">Actibacterium atlanticum</name>
    <dbReference type="NCBI Taxonomy" id="1461693"/>
    <lineage>
        <taxon>Bacteria</taxon>
        <taxon>Pseudomonadati</taxon>
        <taxon>Pseudomonadota</taxon>
        <taxon>Alphaproteobacteria</taxon>
        <taxon>Rhodobacterales</taxon>
        <taxon>Roseobacteraceae</taxon>
        <taxon>Actibacterium</taxon>
    </lineage>
</organism>
<protein>
    <recommendedName>
        <fullName evidence="5">TPR repeat-containing protein</fullName>
    </recommendedName>
</protein>
<dbReference type="PANTHER" id="PTHR12558">
    <property type="entry name" value="CELL DIVISION CYCLE 16,23,27"/>
    <property type="match status" value="1"/>
</dbReference>
<sequence length="573" mass="62809">MPKILPRLFGLVSIAAASLVAVPAAAQNGLSGSYLAARHASYQSDYKAAAQYYTQALARDPSNAELMENALLAFVGLGQLDKALPIARRLEQLGVENQAANLMLMADQIKRGAFQQVLDDLEAGRNVGALVQGLTTAWSEFGAGRMSDAIKAFEAVEADGGLEMFGVYHKAMALAAVGDFESAAQLLKSEAGQPIRLTRRGVLAEVQILSQLERNDEAITLLEELFGLESDPGISALRERLAAGEALPFTSVRSAQDGVAEVFFTLASALNGEANDTYTLMYARAAEYLRPAHVDALLLSAGLLENQELYDLANETYLRVPADDPGFYAAELGRSNTLEASGKPDAAIEVLTQLSKNHPDVALVHSMLGDSLSREQRFGEAVKAYDKAIGLFDADERRQWVVYYARGIAHEREKIWPRAEADFRKALALEPDQPNVLNYLGYSFVEMRLNLDEALSMIERAVAARPDSGYIVDSLGWVLYRLGRYQEAVPHMERAAELEPIDPIVNNHLGDVLWAVGRYREAEFQWKRALSFVDPDDIPDELNPDRIRRKIEVGLSKVLEEEGAEPLAVAEGE</sequence>
<dbReference type="AlphaFoldDB" id="A0A058ZHL9"/>
<dbReference type="Pfam" id="PF13432">
    <property type="entry name" value="TPR_16"/>
    <property type="match status" value="4"/>
</dbReference>
<evidence type="ECO:0000256" key="1">
    <source>
        <dbReference type="PROSITE-ProRule" id="PRU00339"/>
    </source>
</evidence>
<proteinExistence type="predicted"/>
<feature type="repeat" description="TPR" evidence="1">
    <location>
        <begin position="400"/>
        <end position="433"/>
    </location>
</feature>
<feature type="repeat" description="TPR" evidence="1">
    <location>
        <begin position="469"/>
        <end position="502"/>
    </location>
</feature>
<dbReference type="Proteomes" id="UP000024836">
    <property type="component" value="Unassembled WGS sequence"/>
</dbReference>
<comment type="caution">
    <text evidence="3">The sequence shown here is derived from an EMBL/GenBank/DDBJ whole genome shotgun (WGS) entry which is preliminary data.</text>
</comment>
<keyword evidence="4" id="KW-1185">Reference proteome</keyword>
<evidence type="ECO:0000256" key="2">
    <source>
        <dbReference type="SAM" id="SignalP"/>
    </source>
</evidence>
<dbReference type="InterPro" id="IPR019734">
    <property type="entry name" value="TPR_rpt"/>
</dbReference>
<accession>A0A058ZHL9</accession>
<keyword evidence="2" id="KW-0732">Signal</keyword>
<keyword evidence="1" id="KW-0802">TPR repeat</keyword>
<name>A0A058ZHL9_9RHOB</name>
<evidence type="ECO:0000313" key="3">
    <source>
        <dbReference type="EMBL" id="KCV81134.1"/>
    </source>
</evidence>
<reference evidence="3 4" key="1">
    <citation type="submission" date="2013-04" db="EMBL/GenBank/DDBJ databases">
        <title>Shimia sp. 22II-S11-Z10 Genome Sequencing.</title>
        <authorList>
            <person name="Lai Q."/>
            <person name="Li G."/>
            <person name="Shao Z."/>
        </authorList>
    </citation>
    <scope>NUCLEOTIDE SEQUENCE [LARGE SCALE GENOMIC DNA]</scope>
    <source>
        <strain evidence="4">22II-S11-Z10</strain>
    </source>
</reference>
<dbReference type="SMART" id="SM00028">
    <property type="entry name" value="TPR"/>
    <property type="match status" value="7"/>
</dbReference>
<dbReference type="EMBL" id="AQQY01000010">
    <property type="protein sequence ID" value="KCV81134.1"/>
    <property type="molecule type" value="Genomic_DNA"/>
</dbReference>
<dbReference type="SUPFAM" id="SSF48452">
    <property type="entry name" value="TPR-like"/>
    <property type="match status" value="3"/>
</dbReference>
<dbReference type="PANTHER" id="PTHR12558:SF13">
    <property type="entry name" value="CELL DIVISION CYCLE PROTEIN 27 HOMOLOG"/>
    <property type="match status" value="1"/>
</dbReference>
<dbReference type="PATRIC" id="fig|1461693.3.peg.2668"/>
<dbReference type="InterPro" id="IPR011990">
    <property type="entry name" value="TPR-like_helical_dom_sf"/>
</dbReference>